<dbReference type="RefSeq" id="XP_014676715.1">
    <property type="nucleotide sequence ID" value="XM_014821229.1"/>
</dbReference>
<name>A0ABM1EWZ4_PRICU</name>
<evidence type="ECO:0000313" key="2">
    <source>
        <dbReference type="Proteomes" id="UP000695022"/>
    </source>
</evidence>
<comment type="similarity">
    <text evidence="1">Belongs to the RCAN family.</text>
</comment>
<dbReference type="PANTHER" id="PTHR10300:SF14">
    <property type="entry name" value="PROTEIN SARAH"/>
    <property type="match status" value="1"/>
</dbReference>
<keyword evidence="2" id="KW-1185">Reference proteome</keyword>
<dbReference type="GeneID" id="106816607"/>
<reference evidence="3" key="1">
    <citation type="submission" date="2025-08" db="UniProtKB">
        <authorList>
            <consortium name="RefSeq"/>
        </authorList>
    </citation>
    <scope>IDENTIFICATION</scope>
</reference>
<dbReference type="InterPro" id="IPR006931">
    <property type="entry name" value="Calcipressin"/>
</dbReference>
<accession>A0ABM1EWZ4</accession>
<dbReference type="Proteomes" id="UP000695022">
    <property type="component" value="Unplaced"/>
</dbReference>
<dbReference type="Pfam" id="PF04847">
    <property type="entry name" value="Calcipressin"/>
    <property type="match status" value="1"/>
</dbReference>
<dbReference type="InterPro" id="IPR012677">
    <property type="entry name" value="Nucleotide-bd_a/b_plait_sf"/>
</dbReference>
<gene>
    <name evidence="3" type="primary">LOC106816607</name>
</gene>
<dbReference type="Gene3D" id="3.30.70.330">
    <property type="match status" value="1"/>
</dbReference>
<proteinExistence type="inferred from homology"/>
<sequence>MDKATPKISSMAKEMNLDLEELHINEGKELITYDPEDTPCTLIVTGLALEVFEDPDNKKDFEAIFKEFDEQAVFCYLRSFRRARVNFSNSETTKKARVQTHEVEVCGKNVKVYFGQPVFSLGNQQGGHSHLEPPPLEKQFLISPPTSPPAGWAQFHEARPKIDMDLITALVNLVPGEMYEVLAAHNNQPGITVEVVEDIALGPKPTIVHTKRPDNI</sequence>
<dbReference type="PANTHER" id="PTHR10300">
    <property type="entry name" value="CALCIPRESSIN"/>
    <property type="match status" value="1"/>
</dbReference>
<evidence type="ECO:0000313" key="3">
    <source>
        <dbReference type="RefSeq" id="XP_014676715.1"/>
    </source>
</evidence>
<organism evidence="2 3">
    <name type="scientific">Priapulus caudatus</name>
    <name type="common">Priapulid worm</name>
    <dbReference type="NCBI Taxonomy" id="37621"/>
    <lineage>
        <taxon>Eukaryota</taxon>
        <taxon>Metazoa</taxon>
        <taxon>Ecdysozoa</taxon>
        <taxon>Scalidophora</taxon>
        <taxon>Priapulida</taxon>
        <taxon>Priapulimorpha</taxon>
        <taxon>Priapulimorphida</taxon>
        <taxon>Priapulidae</taxon>
        <taxon>Priapulus</taxon>
    </lineage>
</organism>
<evidence type="ECO:0000256" key="1">
    <source>
        <dbReference type="ARBA" id="ARBA00008209"/>
    </source>
</evidence>
<dbReference type="InterPro" id="IPR035979">
    <property type="entry name" value="RBD_domain_sf"/>
</dbReference>
<protein>
    <submittedName>
        <fullName evidence="3">Calcipressin-1-like</fullName>
    </submittedName>
</protein>
<dbReference type="SUPFAM" id="SSF54928">
    <property type="entry name" value="RNA-binding domain, RBD"/>
    <property type="match status" value="1"/>
</dbReference>
<dbReference type="CDD" id="cd12434">
    <property type="entry name" value="RRM_RCAN_like"/>
    <property type="match status" value="1"/>
</dbReference>